<dbReference type="InterPro" id="IPR056748">
    <property type="entry name" value="VPS13-like_C"/>
</dbReference>
<accession>A0AAN7WJ86</accession>
<evidence type="ECO:0000259" key="5">
    <source>
        <dbReference type="Pfam" id="PF12624"/>
    </source>
</evidence>
<keyword evidence="9" id="KW-1185">Reference proteome</keyword>
<evidence type="ECO:0000256" key="4">
    <source>
        <dbReference type="SAM" id="MobiDB-lite"/>
    </source>
</evidence>
<organism evidence="8 9">
    <name type="scientific">Arxiozyma heterogenica</name>
    <dbReference type="NCBI Taxonomy" id="278026"/>
    <lineage>
        <taxon>Eukaryota</taxon>
        <taxon>Fungi</taxon>
        <taxon>Dikarya</taxon>
        <taxon>Ascomycota</taxon>
        <taxon>Saccharomycotina</taxon>
        <taxon>Saccharomycetes</taxon>
        <taxon>Saccharomycetales</taxon>
        <taxon>Saccharomycetaceae</taxon>
        <taxon>Arxiozyma</taxon>
    </lineage>
</organism>
<dbReference type="PANTHER" id="PTHR16166">
    <property type="entry name" value="VACUOLAR PROTEIN SORTING-ASSOCIATED PROTEIN VPS13"/>
    <property type="match status" value="1"/>
</dbReference>
<keyword evidence="3" id="KW-0445">Lipid transport</keyword>
<dbReference type="GO" id="GO:0006869">
    <property type="term" value="P:lipid transport"/>
    <property type="evidence" value="ECO:0007669"/>
    <property type="project" value="UniProtKB-KW"/>
</dbReference>
<dbReference type="GO" id="GO:0045324">
    <property type="term" value="P:late endosome to vacuole transport"/>
    <property type="evidence" value="ECO:0007669"/>
    <property type="project" value="TreeGrafter"/>
</dbReference>
<feature type="region of interest" description="Disordered" evidence="4">
    <location>
        <begin position="427"/>
        <end position="455"/>
    </location>
</feature>
<keyword evidence="2" id="KW-0813">Transport</keyword>
<evidence type="ECO:0000313" key="8">
    <source>
        <dbReference type="EMBL" id="KAK5781310.1"/>
    </source>
</evidence>
<dbReference type="Pfam" id="PF12624">
    <property type="entry name" value="VPS13_N"/>
    <property type="match status" value="1"/>
</dbReference>
<proteinExistence type="inferred from homology"/>
<evidence type="ECO:0000256" key="1">
    <source>
        <dbReference type="ARBA" id="ARBA00006545"/>
    </source>
</evidence>
<name>A0AAN7WJ86_9SACH</name>
<dbReference type="Pfam" id="PF25036">
    <property type="entry name" value="VPS13_VAB"/>
    <property type="match status" value="1"/>
</dbReference>
<dbReference type="Pfam" id="PF25037">
    <property type="entry name" value="VPS13_C"/>
    <property type="match status" value="1"/>
</dbReference>
<feature type="compositionally biased region" description="Basic and acidic residues" evidence="4">
    <location>
        <begin position="427"/>
        <end position="449"/>
    </location>
</feature>
<dbReference type="GO" id="GO:0006623">
    <property type="term" value="P:protein targeting to vacuole"/>
    <property type="evidence" value="ECO:0007669"/>
    <property type="project" value="TreeGrafter"/>
</dbReference>
<evidence type="ECO:0000313" key="9">
    <source>
        <dbReference type="Proteomes" id="UP001306508"/>
    </source>
</evidence>
<feature type="domain" description="Vacuolar protein sorting-associated protein 13 VPS13 adaptor binding" evidence="6">
    <location>
        <begin position="1885"/>
        <end position="2461"/>
    </location>
</feature>
<gene>
    <name evidence="8" type="ORF">RI543_001150</name>
</gene>
<evidence type="ECO:0000259" key="6">
    <source>
        <dbReference type="Pfam" id="PF25036"/>
    </source>
</evidence>
<evidence type="ECO:0000256" key="2">
    <source>
        <dbReference type="ARBA" id="ARBA00022448"/>
    </source>
</evidence>
<reference evidence="9" key="1">
    <citation type="submission" date="2023-07" db="EMBL/GenBank/DDBJ databases">
        <title>A draft genome of Kazachstania heterogenica Y-27499.</title>
        <authorList>
            <person name="Donic C."/>
            <person name="Kralova J.S."/>
            <person name="Fidel L."/>
            <person name="Ben-Dor S."/>
            <person name="Jung S."/>
        </authorList>
    </citation>
    <scope>NUCLEOTIDE SEQUENCE [LARGE SCALE GENOMIC DNA]</scope>
    <source>
        <strain evidence="9">Y27499</strain>
    </source>
</reference>
<dbReference type="GO" id="GO:0045053">
    <property type="term" value="P:protein retention in Golgi apparatus"/>
    <property type="evidence" value="ECO:0007669"/>
    <property type="project" value="TreeGrafter"/>
</dbReference>
<dbReference type="EMBL" id="JAWIZZ010000036">
    <property type="protein sequence ID" value="KAK5781310.1"/>
    <property type="molecule type" value="Genomic_DNA"/>
</dbReference>
<dbReference type="InterPro" id="IPR026854">
    <property type="entry name" value="VPS13_N"/>
</dbReference>
<dbReference type="GO" id="GO:0007005">
    <property type="term" value="P:mitochondrion organization"/>
    <property type="evidence" value="ECO:0007669"/>
    <property type="project" value="TreeGrafter"/>
</dbReference>
<feature type="domain" description="Chorein N-terminal" evidence="5">
    <location>
        <begin position="1"/>
        <end position="1147"/>
    </location>
</feature>
<protein>
    <recommendedName>
        <fullName evidence="10">Vacuolar protein sorting-associated protein</fullName>
    </recommendedName>
</protein>
<evidence type="ECO:0000256" key="3">
    <source>
        <dbReference type="ARBA" id="ARBA00023055"/>
    </source>
</evidence>
<comment type="caution">
    <text evidence="8">The sequence shown here is derived from an EMBL/GenBank/DDBJ whole genome shotgun (WGS) entry which is preliminary data.</text>
</comment>
<evidence type="ECO:0008006" key="10">
    <source>
        <dbReference type="Google" id="ProtNLM"/>
    </source>
</evidence>
<comment type="similarity">
    <text evidence="1">Belongs to the VPS13 family.</text>
</comment>
<dbReference type="InterPro" id="IPR009543">
    <property type="entry name" value="VPS13_VAB"/>
</dbReference>
<dbReference type="Proteomes" id="UP001306508">
    <property type="component" value="Unassembled WGS sequence"/>
</dbReference>
<sequence>MLESLAASLLNRLLGSYIENFNPTQLNLGIWSGDVKLKNLELKKDCLDALDLPINVEMGVLGQLSMNVPWSSLKNKPVKIVIEDCFMIVVPNDKFYEFTDLNERQLKLKLKRLLEWELHNSENTNKKVVSKNYANNDDVTQIPNSSNESFLQSLITKVIDNLQIVIKNIHIRFEDVEGKLCNYNSSIGFQLKELSAVSTNDKWIPSFIEISGNLTHKLMKLEELAIYWNSDNCKSLLLDSQQSDWDAFIQTLKKDMELKNSKEYILSPVNTLGKLVINKSGTTEKLPHINLELSCDNFGIKLNDYQYLDLLTFISNTHIQRQSAKYKVNRPKMTIQEDPKSWFKYFGQCTLYEIHEKNKKWSWNQIKLRCEQRRRYIALWKQKLNTKSTELPLPSEDDEKEFNELQKDLPFEMITLFRMIAQTEHAKEKIASREQSQEVRDADHTETTETGKNSSWLSSWWSTNKTSNNTTLTDEQKQELYAIIEYNENEIKSSSNIMLKNNIPRHWTEWVLGGFLRNGSFILQNRNSGDYKIAEIKFNDCLLNINKRPDSFLLNFKLDEFKIEDGSENCLFKNIVSPKINVSKDLEVTQEPLVDFFFENNPLDRDVDSRVSLKLLGTTIYYNVYFLTSILKFFQPQKQHLETINKIINVTEETVEGWSTHTRMGIESLLEEHKTLDLYLDLEAPLIIIPTSPKNWDSPCTIIDTGHISVNSDVISKNKLEELKKLSVDEYDKIDSEDINRLMFDRFLIISQDTKFLVGPTIQSTLASLSNSVSDNDFCILDKMKLEVTFDLLILSKAYKLPKSRIYGHLPQLNISFNDLQYKIMMDLLQNLIPQTVSNISEDIITSYQNIDDEDFYKLDQKRLSDTLDTINKMTNLQIEQKQIEISLKIDSITFSVLKCIDTTSMRCDKLVNLIGDNVNFNLSKTLKDIKLQVGVHDLHLEDLIENINVKEFKYLISSNSVAQSEDKNLFNLVYIRSQRIVMHEKSYIEVFDQDIDISLKKLMITLTPKSILTLLNYVVSTFNNPQEGIPADILKHNSEDKDDSPQKINMKVAIDGILIYLNDNNDKIATFDILSGTFKMLLLPTNMRMSSTIDGLELHDNISSTNSYVPSKIITMNGKQLLKFSYETYDPETNNNNFDSLFECETGEAFINFNSATINKIIIFFYKFQKMKTYFDRIRQAAYEQAPSLDTVKNLKVSAIIRSPVIQFFYVNENKPTIPNIIKFYLGEFFINNNFILNKSGTTINHINAGLRDGQISSLLQVGDGRKQKLYLADKMNLTFNINHNPEATGFEKDFEIFGCLEELNLNVTELQMKYLYSIYETIEQTFNIPNIYERALTPEIDITANTGFSNDSSLYIDNMPAVNSNVSTEESGKVISVNWEGPLVSLTLYDDTKNVLEVSACSITKVILQDMKISYSTNRNQTFVGKAHISAFRIEDTRNVKDNKFKELIPKLDGEENQFIATITRKWINDGLLTNLSVSVNSPRFILAMDHLIALKKFFDILSVPKSTLQPSKELLLEHVATTEELNDTPKNLFHYSLNILDSAILLLLDPSDLNTEAIVFSVGQILLTEQSISTLTINNIGIFLTKMNMIEEQKIRLLDDFSSSITVDKRNTSKSNLATQVQVVVEPIRMRISLRDIRLAMLIFDRAVSLLNTYSKQLAPFSNKSDEKTAIFSKEFEKQLVKYVPSLTGDDPVTPSDLSSIETSLSIQLRNEIFSAHFGGFRVILLGDIHEIPILDARIHPFVVNAKDWSTEFDAITTVTSSVNIFNYSRSSWEPLIEKTNVAFHLAKNVQAKSNSTLLIDVTTEANTEITLSSRSITTLLNIPASLSGEIKLKPRGFKKPYRLINDTGVDIEVWVKGDSDKEKDRLTLLKMGEVLPWEFEDWQSIREQLDTDNKKNVLQASVKGDIYNTIMTIDATYEGEVLHVLKPAKNGIHRRIICDLKSTVEGIKEINFRSTLAIENSTSSTIEIKVESEKINNPVFLVIKEQECKSVPLEYVYDCNLFVKPKTHGEFDWSSKPILWEKLLEAPCSVECHGIAEYEEKFYFELKALYDKKEPLARIYPHMKIIISPPLVIENLLPFDMNYRVFSRREDSKKESFLKKGETVLIHSVSLDEFLLLSVRPHVDGNPMSKPSIVNTPTRTSLEPEEILPLTFESGQRLNLRVKYHKQEDGRSRTLKIYSPYIILNGTGKDLYIEEENFNVVQSRVLLEEDSIYSQPLMFSFMDNSNKNRVRIKFMHTEKSVRLSLDAIGQVFDVTLNVTNKSQECNLGVSITEGDGPYHLSKMIYITPRYMIKNDLNFTINVSELGSPDVIDIEPNKTIPLYNLQNNSNKQLMIKALGNTSEWSAPFYIKDVGLTYVRLLREAGTHILLKLEITLQDATLFISIKNGMNLWPYSIRNFSDNEFIFYQRDFRIIDEQYNKSQEEDPYESPEIEYKPIYYRIPPRSVMPYAWDYPTAKQKKLILNSKGRRREVQLAEIGNLKPMRIPGETSNGRPIIVDLSVVADGPTQALLITNYDPKVSLYKLRERRSTSTDILTQSSTSLLTPNDIFETKEEDELLFTKIIVNVKGLGISLVNSHLQELMYVNINGIELRYNDSELYRTLSWKLKWLQIDNQLFGTNFTNVLYPANIPKDNKELEIHPVISGSVSKVKDDSFGIPYFKHATFLLQEFSIQLDEEFIYAVLDFIKFPSAAGNHNNHGKIAETRDDKVLMPTLIKKSFANDIYFELFHIQPTQLHISFVRSERLQQEGDGSIEIPEFTTALSSMYFLNILSMAVGNVNDAPIKLNSLLLNNSRVPIAMLYDLIKTHYGQQFIYQIHMILGSADFLGNPVGLFNTISSGVWDLFYEPYQGYMLNDRPQELGLHIAKGGLSFAQKTVYGISDSMTKFTGSMAKGLSVTQDREFQEARRLQKRIVNNGGNVLGNSATSFLSTVGSGIAGLAMDPLRGGQREGTTGFFKGIGKGLVGLPTKTAIGILDLTSNLSQGVKKSTSTLGGGMSASRARLPRHIDLYEQVINSYNLRESQGQFWLKTCNGGLFINDHYLAHVILPGRELAVIVSMERICEVRIAPLECMWGTSYNSIQGISVESDGIRIKLKMQSEYFIPIEIPAEKKYLYRHIKIAVLEYNKYCEATL</sequence>
<evidence type="ECO:0000259" key="7">
    <source>
        <dbReference type="Pfam" id="PF25037"/>
    </source>
</evidence>
<dbReference type="InterPro" id="IPR026847">
    <property type="entry name" value="VPS13"/>
</dbReference>
<dbReference type="PANTHER" id="PTHR16166:SF93">
    <property type="entry name" value="INTERMEMBRANE LIPID TRANSFER PROTEIN VPS13"/>
    <property type="match status" value="1"/>
</dbReference>
<feature type="domain" description="Intermembrane lipid transfer protein VPS13-like C-terminal" evidence="7">
    <location>
        <begin position="3003"/>
        <end position="3105"/>
    </location>
</feature>